<dbReference type="GO" id="GO:0003918">
    <property type="term" value="F:DNA topoisomerase type II (double strand cut, ATP-hydrolyzing) activity"/>
    <property type="evidence" value="ECO:0007669"/>
    <property type="project" value="UniProtKB-EC"/>
</dbReference>
<dbReference type="CDD" id="cd00187">
    <property type="entry name" value="TOP4c"/>
    <property type="match status" value="1"/>
</dbReference>
<dbReference type="Proteomes" id="UP000825935">
    <property type="component" value="Chromosome 30"/>
</dbReference>
<dbReference type="Gene3D" id="1.10.268.10">
    <property type="entry name" value="Topoisomerase, domain 3"/>
    <property type="match status" value="1"/>
</dbReference>
<dbReference type="FunFam" id="1.10.268.10:FF:000001">
    <property type="entry name" value="DNA gyrase subunit A"/>
    <property type="match status" value="1"/>
</dbReference>
<reference evidence="9" key="1">
    <citation type="submission" date="2021-08" db="EMBL/GenBank/DDBJ databases">
        <title>WGS assembly of Ceratopteris richardii.</title>
        <authorList>
            <person name="Marchant D.B."/>
            <person name="Chen G."/>
            <person name="Jenkins J."/>
            <person name="Shu S."/>
            <person name="Leebens-Mack J."/>
            <person name="Grimwood J."/>
            <person name="Schmutz J."/>
            <person name="Soltis P."/>
            <person name="Soltis D."/>
            <person name="Chen Z.-H."/>
        </authorList>
    </citation>
    <scope>NUCLEOTIDE SEQUENCE</scope>
    <source>
        <strain evidence="9">Whitten #5841</strain>
        <tissue evidence="9">Leaf</tissue>
    </source>
</reference>
<dbReference type="InterPro" id="IPR002205">
    <property type="entry name" value="Topo_IIA_dom_A"/>
</dbReference>
<dbReference type="SUPFAM" id="SSF56719">
    <property type="entry name" value="Type II DNA topoisomerase"/>
    <property type="match status" value="1"/>
</dbReference>
<organism evidence="9 10">
    <name type="scientific">Ceratopteris richardii</name>
    <name type="common">Triangle waterfern</name>
    <dbReference type="NCBI Taxonomy" id="49495"/>
    <lineage>
        <taxon>Eukaryota</taxon>
        <taxon>Viridiplantae</taxon>
        <taxon>Streptophyta</taxon>
        <taxon>Embryophyta</taxon>
        <taxon>Tracheophyta</taxon>
        <taxon>Polypodiopsida</taxon>
        <taxon>Polypodiidae</taxon>
        <taxon>Polypodiales</taxon>
        <taxon>Pteridineae</taxon>
        <taxon>Pteridaceae</taxon>
        <taxon>Parkerioideae</taxon>
        <taxon>Ceratopteris</taxon>
    </lineage>
</organism>
<dbReference type="Gene3D" id="3.30.1360.40">
    <property type="match status" value="1"/>
</dbReference>
<dbReference type="GO" id="GO:0003677">
    <property type="term" value="F:DNA binding"/>
    <property type="evidence" value="ECO:0007669"/>
    <property type="project" value="UniProtKB-UniRule"/>
</dbReference>
<dbReference type="InterPro" id="IPR035516">
    <property type="entry name" value="Gyrase/topoIV_suA_C"/>
</dbReference>
<dbReference type="OrthoDB" id="276498at2759"/>
<dbReference type="EMBL" id="CM035435">
    <property type="protein sequence ID" value="KAH7290336.1"/>
    <property type="molecule type" value="Genomic_DNA"/>
</dbReference>
<dbReference type="GO" id="GO:0005524">
    <property type="term" value="F:ATP binding"/>
    <property type="evidence" value="ECO:0007669"/>
    <property type="project" value="InterPro"/>
</dbReference>
<dbReference type="AlphaFoldDB" id="A0A8T2R221"/>
<comment type="caution">
    <text evidence="9">The sequence shown here is derived from an EMBL/GenBank/DDBJ whole genome shotgun (WGS) entry which is preliminary data.</text>
</comment>
<evidence type="ECO:0000256" key="6">
    <source>
        <dbReference type="ARBA" id="ARBA00023235"/>
    </source>
</evidence>
<dbReference type="PANTHER" id="PTHR43493:SF5">
    <property type="entry name" value="DNA GYRASE SUBUNIT A, CHLOROPLASTIC_MITOCHONDRIAL"/>
    <property type="match status" value="1"/>
</dbReference>
<feature type="domain" description="Topo IIA-type catalytic" evidence="8">
    <location>
        <begin position="158"/>
        <end position="631"/>
    </location>
</feature>
<evidence type="ECO:0000259" key="8">
    <source>
        <dbReference type="PROSITE" id="PS52040"/>
    </source>
</evidence>
<accession>A0A8T2R221</accession>
<dbReference type="InterPro" id="IPR050220">
    <property type="entry name" value="Type_II_DNA_Topoisomerases"/>
</dbReference>
<dbReference type="SUPFAM" id="SSF101904">
    <property type="entry name" value="GyrA/ParC C-terminal domain-like"/>
    <property type="match status" value="1"/>
</dbReference>
<protein>
    <recommendedName>
        <fullName evidence="3">DNA topoisomerase (ATP-hydrolyzing)</fullName>
        <ecNumber evidence="3">5.6.2.2</ecNumber>
    </recommendedName>
</protein>
<name>A0A8T2R221_CERRI</name>
<dbReference type="InterPro" id="IPR013760">
    <property type="entry name" value="Topo_IIA-like_dom_sf"/>
</dbReference>
<dbReference type="GO" id="GO:0005737">
    <property type="term" value="C:cytoplasm"/>
    <property type="evidence" value="ECO:0007669"/>
    <property type="project" value="TreeGrafter"/>
</dbReference>
<dbReference type="NCBIfam" id="NF004044">
    <property type="entry name" value="PRK05561.1"/>
    <property type="match status" value="1"/>
</dbReference>
<evidence type="ECO:0000256" key="4">
    <source>
        <dbReference type="ARBA" id="ARBA00023029"/>
    </source>
</evidence>
<keyword evidence="6 7" id="KW-0413">Isomerase</keyword>
<comment type="catalytic activity">
    <reaction evidence="1 7">
        <text>ATP-dependent breakage, passage and rejoining of double-stranded DNA.</text>
        <dbReference type="EC" id="5.6.2.2"/>
    </reaction>
</comment>
<dbReference type="GO" id="GO:0006265">
    <property type="term" value="P:DNA topological change"/>
    <property type="evidence" value="ECO:0007669"/>
    <property type="project" value="UniProtKB-UniRule"/>
</dbReference>
<evidence type="ECO:0000313" key="9">
    <source>
        <dbReference type="EMBL" id="KAH7290336.1"/>
    </source>
</evidence>
<dbReference type="FunFam" id="3.30.1360.40:FF:000002">
    <property type="entry name" value="DNA gyrase subunit A"/>
    <property type="match status" value="1"/>
</dbReference>
<dbReference type="OMA" id="THHWLLF"/>
<keyword evidence="4 7" id="KW-0799">Topoisomerase</keyword>
<dbReference type="PANTHER" id="PTHR43493">
    <property type="entry name" value="DNA GYRASE/TOPOISOMERASE SUBUNIT A"/>
    <property type="match status" value="1"/>
</dbReference>
<dbReference type="EC" id="5.6.2.2" evidence="3"/>
<evidence type="ECO:0000256" key="5">
    <source>
        <dbReference type="ARBA" id="ARBA00023125"/>
    </source>
</evidence>
<dbReference type="FunFam" id="3.90.199.10:FF:000001">
    <property type="entry name" value="DNA gyrase subunit A"/>
    <property type="match status" value="1"/>
</dbReference>
<dbReference type="SMART" id="SM00434">
    <property type="entry name" value="TOP4c"/>
    <property type="match status" value="1"/>
</dbReference>
<feature type="active site" description="O-(5'-phospho-DNA)-tyrosine intermediate" evidence="7">
    <location>
        <position position="246"/>
    </location>
</feature>
<evidence type="ECO:0000256" key="2">
    <source>
        <dbReference type="ARBA" id="ARBA00008263"/>
    </source>
</evidence>
<dbReference type="Pfam" id="PF03989">
    <property type="entry name" value="DNA_gyraseA_C"/>
    <property type="match status" value="6"/>
</dbReference>
<evidence type="ECO:0000313" key="10">
    <source>
        <dbReference type="Proteomes" id="UP000825935"/>
    </source>
</evidence>
<keyword evidence="10" id="KW-1185">Reference proteome</keyword>
<sequence length="974" mass="107520">MNSLVCQLRVSSRKVPPPGYTAVMVRLDCHYSSCTHHFSIPSRILTRDCSASLCRSSLNRAQFLLHGKLRNPLQGTYQNVKRCTVSRRYVHGISSSIQGKQSGGEADGSVGLINGSAIESVGDITRPQDKRVELVELHKEVSDSYLSYAISVLVGRALPDARDGLKPVHRRILYAMHELGLSSRKPFKKSARVVGEVLGKFHPHGDTAVYDALVRMAQGFSLRSPLISGHGNFGSIDADPPAAMRYTECRLEALSESMLLTDLEFDTVDFIDNFDGSQKEPLVLPARLPNLLLNGVSGIAVGMATNIPPHNLGEVVDALCALIHNPNASMQELMNYLPGPDFPTGGQILGSLGVAEAYRTGKGKLIVRGQVEVEQVNGKSYKNHIVITEMPYQTNKAAFVQRVAELVEQKVLDGISDVRDESDRTGMRVVIEVKRGVNPDVILNNLYKHTPLQTSFNCNMVGIVNGKPELKGLKEYLEVFLDFRCSVIQRRTNYLLKQAEERDHIVQGILIGLNNLDKLVSIVKEAKDNNSASASLQQEFRLSAVQAEALLSMTLRRLTTLERGKFVEEHNRLTIEIAELTQLVSSRQRILQLIEKESLNLKKEFSTPRKTKLVDSSGVLDDLDMIPNEEALVILSERGYIKRLRPDMFAAQNRGTAGKAAGKLKANDALSKFFVCRNHDHLLFFSEKGTVYSTRAYQIPECSRTAVGSPLVQILPIAPGERITSVKAVSSFKESEFLVMLTSFGFIKRTPLPMFASMRSTGIIAIQLGVGDELKWVKQASEGDNIILGSKNGMILRVLCDDRVFRATSRAARGVKAMRLKDGDCVGTMDIVPADVLQQLEKLETTAPWLLFVTHNGYGMRVPLELFPASRLNRCGLQGCRFIKEDDKLAAVFIVGDAVSDDVENEKQVVLGSHGGILNRLKLSQIPVRIRRRGKGVKLMRVEEGDKVTSVSLVSPLETEDKGENVLELEATSS</sequence>
<proteinExistence type="inferred from homology"/>
<gene>
    <name evidence="9" type="ORF">KP509_30G043100</name>
</gene>
<dbReference type="Gene3D" id="2.120.10.90">
    <property type="entry name" value="DNA gyrase/topoisomerase IV, subunit A, C-terminal"/>
    <property type="match status" value="1"/>
</dbReference>
<dbReference type="InterPro" id="IPR013757">
    <property type="entry name" value="Topo_IIA_A_a_sf"/>
</dbReference>
<dbReference type="Gene3D" id="3.90.199.10">
    <property type="entry name" value="Topoisomerase II, domain 5"/>
    <property type="match status" value="1"/>
</dbReference>
<dbReference type="Pfam" id="PF00521">
    <property type="entry name" value="DNA_topoisoIV"/>
    <property type="match status" value="1"/>
</dbReference>
<dbReference type="NCBIfam" id="TIGR01063">
    <property type="entry name" value="gyrA"/>
    <property type="match status" value="1"/>
</dbReference>
<dbReference type="InterPro" id="IPR013758">
    <property type="entry name" value="Topo_IIA_A/C_ab"/>
</dbReference>
<evidence type="ECO:0000256" key="3">
    <source>
        <dbReference type="ARBA" id="ARBA00012895"/>
    </source>
</evidence>
<dbReference type="PROSITE" id="PS52040">
    <property type="entry name" value="TOPO_IIA"/>
    <property type="match status" value="1"/>
</dbReference>
<dbReference type="NCBIfam" id="NF004043">
    <property type="entry name" value="PRK05560.1"/>
    <property type="match status" value="1"/>
</dbReference>
<dbReference type="GO" id="GO:0009330">
    <property type="term" value="C:DNA topoisomerase type II (double strand cut, ATP-hydrolyzing) complex"/>
    <property type="evidence" value="ECO:0007669"/>
    <property type="project" value="TreeGrafter"/>
</dbReference>
<evidence type="ECO:0000256" key="1">
    <source>
        <dbReference type="ARBA" id="ARBA00000185"/>
    </source>
</evidence>
<keyword evidence="5 7" id="KW-0238">DNA-binding</keyword>
<dbReference type="InterPro" id="IPR006691">
    <property type="entry name" value="GyrA/parC_rep"/>
</dbReference>
<evidence type="ECO:0000256" key="7">
    <source>
        <dbReference type="PROSITE-ProRule" id="PRU01384"/>
    </source>
</evidence>
<comment type="similarity">
    <text evidence="2">Belongs to the type II topoisomerase GyrA/ParC subunit family.</text>
</comment>